<name>A0A2M6UXE7_9HYPH</name>
<reference evidence="2 3" key="1">
    <citation type="submission" date="2017-06" db="EMBL/GenBank/DDBJ databases">
        <title>Draft genome of Bartonella tribocorum C635.</title>
        <authorList>
            <person name="Hadjadj L."/>
            <person name="Jiyipong T."/>
            <person name="Diene S.M."/>
            <person name="Morand S."/>
            <person name="Rolain J.-M."/>
        </authorList>
    </citation>
    <scope>NUCLEOTIDE SEQUENCE [LARGE SCALE GENOMIC DNA]</scope>
    <source>
        <strain evidence="2 3">C635</strain>
    </source>
</reference>
<comment type="caution">
    <text evidence="2">The sequence shown here is derived from an EMBL/GenBank/DDBJ whole genome shotgun (WGS) entry which is preliminary data.</text>
</comment>
<dbReference type="EMBL" id="NJPP01000002">
    <property type="protein sequence ID" value="PIT70862.1"/>
    <property type="molecule type" value="Genomic_DNA"/>
</dbReference>
<organism evidence="2 3">
    <name type="scientific">Bartonella tribocorum</name>
    <dbReference type="NCBI Taxonomy" id="85701"/>
    <lineage>
        <taxon>Bacteria</taxon>
        <taxon>Pseudomonadati</taxon>
        <taxon>Pseudomonadota</taxon>
        <taxon>Alphaproteobacteria</taxon>
        <taxon>Hyphomicrobiales</taxon>
        <taxon>Bartonellaceae</taxon>
        <taxon>Bartonella</taxon>
    </lineage>
</organism>
<proteinExistence type="predicted"/>
<evidence type="ECO:0000313" key="3">
    <source>
        <dbReference type="Proteomes" id="UP000230791"/>
    </source>
</evidence>
<accession>A0A2M6UXE7</accession>
<protein>
    <submittedName>
        <fullName evidence="2">Uncharacterized protein</fullName>
    </submittedName>
</protein>
<keyword evidence="1" id="KW-1133">Transmembrane helix</keyword>
<sequence length="76" mass="9495">MLWRKNLRILLFIFVDLFLKFLNILNEYIFWFIKIIPYGGIKIKNSFHLECAFKIWLYGFQKHLRAIFLMKYYILL</sequence>
<keyword evidence="1" id="KW-0472">Membrane</keyword>
<keyword evidence="1" id="KW-0812">Transmembrane</keyword>
<evidence type="ECO:0000256" key="1">
    <source>
        <dbReference type="SAM" id="Phobius"/>
    </source>
</evidence>
<dbReference type="Proteomes" id="UP000230791">
    <property type="component" value="Unassembled WGS sequence"/>
</dbReference>
<dbReference type="AlphaFoldDB" id="A0A2M6UXE7"/>
<evidence type="ECO:0000313" key="2">
    <source>
        <dbReference type="EMBL" id="PIT70862.1"/>
    </source>
</evidence>
<gene>
    <name evidence="2" type="ORF">CEV08_01150</name>
</gene>
<feature type="transmembrane region" description="Helical" evidence="1">
    <location>
        <begin position="6"/>
        <end position="25"/>
    </location>
</feature>